<evidence type="ECO:0000256" key="5">
    <source>
        <dbReference type="ARBA" id="ARBA00022801"/>
    </source>
</evidence>
<dbReference type="InterPro" id="IPR050699">
    <property type="entry name" value="RNA-DNA_Helicase"/>
</dbReference>
<feature type="domain" description="Exosome RNA helicase MTR4-like beta-barrel" evidence="8">
    <location>
        <begin position="138"/>
        <end position="234"/>
    </location>
</feature>
<comment type="caution">
    <text evidence="9">The sequence shown here is derived from an EMBL/GenBank/DDBJ whole genome shotgun (WGS) entry which is preliminary data.</text>
</comment>
<protein>
    <recommendedName>
        <fullName evidence="2">RNA helicase</fullName>
        <ecNumber evidence="2">3.6.4.13</ecNumber>
    </recommendedName>
</protein>
<dbReference type="GO" id="GO:0005634">
    <property type="term" value="C:nucleus"/>
    <property type="evidence" value="ECO:0007669"/>
    <property type="project" value="TreeGrafter"/>
</dbReference>
<dbReference type="GO" id="GO:0003724">
    <property type="term" value="F:RNA helicase activity"/>
    <property type="evidence" value="ECO:0007669"/>
    <property type="project" value="UniProtKB-EC"/>
</dbReference>
<keyword evidence="3" id="KW-0597">Phosphoprotein</keyword>
<dbReference type="InterPro" id="IPR027417">
    <property type="entry name" value="P-loop_NTPase"/>
</dbReference>
<dbReference type="FunFam" id="2.40.30.300:FF:000001">
    <property type="entry name" value="Mtr4 exosome RNA helicase"/>
    <property type="match status" value="1"/>
</dbReference>
<comment type="similarity">
    <text evidence="1">Belongs to the helicase family. SKI2 subfamily.</text>
</comment>
<dbReference type="Gene3D" id="2.40.30.300">
    <property type="match status" value="1"/>
</dbReference>
<dbReference type="FunFam" id="1.10.3380.30:FF:000004">
    <property type="entry name" value="Superkiller viralicidic activity 2-like 2"/>
    <property type="match status" value="1"/>
</dbReference>
<name>A0A643BRA8_BALPH</name>
<evidence type="ECO:0000313" key="9">
    <source>
        <dbReference type="EMBL" id="KAB0390444.1"/>
    </source>
</evidence>
<sequence length="247" mass="27931">MVTSQKMVQVLRDADDLAKGDQKGRKTGTKGPSNVFTVVKMIMERNFQPVIIYSFSKKDYEPYALQVTKLDFNPDEEKKMIGKQLLKGSADPLNSAFRLTYNMVLNLLRVEEINPEYMLEKSFYQFQHYRAIPGVVEKVKNEGDDFGWSVVVNFSKKSNAKPNSGELDPLYVVEVLLHCSKESLKNSATETAKPAKPDVKGEMQVVPVLVHLLSAISSVRLYIPKDLRPLDNRQCFKINTGSSETFS</sequence>
<dbReference type="GO" id="GO:0016787">
    <property type="term" value="F:hydrolase activity"/>
    <property type="evidence" value="ECO:0007669"/>
    <property type="project" value="UniProtKB-KW"/>
</dbReference>
<dbReference type="GO" id="GO:0005524">
    <property type="term" value="F:ATP binding"/>
    <property type="evidence" value="ECO:0007669"/>
    <property type="project" value="UniProtKB-KW"/>
</dbReference>
<dbReference type="Proteomes" id="UP000437017">
    <property type="component" value="Unassembled WGS sequence"/>
</dbReference>
<organism evidence="9 10">
    <name type="scientific">Balaenoptera physalus</name>
    <name type="common">Fin whale</name>
    <name type="synonym">Balaena physalus</name>
    <dbReference type="NCBI Taxonomy" id="9770"/>
    <lineage>
        <taxon>Eukaryota</taxon>
        <taxon>Metazoa</taxon>
        <taxon>Chordata</taxon>
        <taxon>Craniata</taxon>
        <taxon>Vertebrata</taxon>
        <taxon>Euteleostomi</taxon>
        <taxon>Mammalia</taxon>
        <taxon>Eutheria</taxon>
        <taxon>Laurasiatheria</taxon>
        <taxon>Artiodactyla</taxon>
        <taxon>Whippomorpha</taxon>
        <taxon>Cetacea</taxon>
        <taxon>Mysticeti</taxon>
        <taxon>Balaenopteridae</taxon>
        <taxon>Balaenoptera</taxon>
    </lineage>
</organism>
<evidence type="ECO:0000256" key="1">
    <source>
        <dbReference type="ARBA" id="ARBA00010140"/>
    </source>
</evidence>
<dbReference type="OrthoDB" id="64767at2759"/>
<evidence type="ECO:0000256" key="4">
    <source>
        <dbReference type="ARBA" id="ARBA00022741"/>
    </source>
</evidence>
<accession>A0A643BRA8</accession>
<reference evidence="9 10" key="1">
    <citation type="journal article" date="2019" name="PLoS ONE">
        <title>Genomic analyses reveal an absence of contemporary introgressive admixture between fin whales and blue whales, despite known hybrids.</title>
        <authorList>
            <person name="Westbury M.V."/>
            <person name="Petersen B."/>
            <person name="Lorenzen E.D."/>
        </authorList>
    </citation>
    <scope>NUCLEOTIDE SEQUENCE [LARGE SCALE GENOMIC DNA]</scope>
    <source>
        <strain evidence="9">FinWhale-01</strain>
    </source>
</reference>
<gene>
    <name evidence="9" type="ORF">E2I00_001347</name>
</gene>
<dbReference type="Pfam" id="PF13234">
    <property type="entry name" value="MTR4_beta-barrel"/>
    <property type="match status" value="1"/>
</dbReference>
<evidence type="ECO:0000256" key="7">
    <source>
        <dbReference type="ARBA" id="ARBA00022840"/>
    </source>
</evidence>
<proteinExistence type="inferred from homology"/>
<evidence type="ECO:0000256" key="3">
    <source>
        <dbReference type="ARBA" id="ARBA00022553"/>
    </source>
</evidence>
<evidence type="ECO:0000256" key="6">
    <source>
        <dbReference type="ARBA" id="ARBA00022806"/>
    </source>
</evidence>
<keyword evidence="10" id="KW-1185">Reference proteome</keyword>
<evidence type="ECO:0000256" key="2">
    <source>
        <dbReference type="ARBA" id="ARBA00012552"/>
    </source>
</evidence>
<evidence type="ECO:0000259" key="8">
    <source>
        <dbReference type="Pfam" id="PF13234"/>
    </source>
</evidence>
<dbReference type="PANTHER" id="PTHR12131">
    <property type="entry name" value="ATP-DEPENDENT RNA AND DNA HELICASE"/>
    <property type="match status" value="1"/>
</dbReference>
<keyword evidence="4" id="KW-0547">Nucleotide-binding</keyword>
<keyword evidence="6" id="KW-0347">Helicase</keyword>
<dbReference type="EMBL" id="SGJD01005439">
    <property type="protein sequence ID" value="KAB0390444.1"/>
    <property type="molecule type" value="Genomic_DNA"/>
</dbReference>
<dbReference type="AlphaFoldDB" id="A0A643BRA8"/>
<dbReference type="EC" id="3.6.4.13" evidence="2"/>
<evidence type="ECO:0000313" key="10">
    <source>
        <dbReference type="Proteomes" id="UP000437017"/>
    </source>
</evidence>
<keyword evidence="7" id="KW-0067">ATP-binding</keyword>
<dbReference type="InterPro" id="IPR025696">
    <property type="entry name" value="Beta-barrel_MTR4"/>
</dbReference>
<dbReference type="Gene3D" id="3.40.50.300">
    <property type="entry name" value="P-loop containing nucleotide triphosphate hydrolases"/>
    <property type="match status" value="1"/>
</dbReference>
<keyword evidence="5" id="KW-0378">Hydrolase</keyword>
<dbReference type="PANTHER" id="PTHR12131:SF7">
    <property type="entry name" value="EXOSOME RNA HELICASE MTR4"/>
    <property type="match status" value="1"/>
</dbReference>
<dbReference type="GO" id="GO:0000460">
    <property type="term" value="P:maturation of 5.8S rRNA"/>
    <property type="evidence" value="ECO:0007669"/>
    <property type="project" value="TreeGrafter"/>
</dbReference>